<reference evidence="3 4" key="1">
    <citation type="submission" date="2024-02" db="EMBL/GenBank/DDBJ databases">
        <authorList>
            <person name="Chen Y."/>
            <person name="Shah S."/>
            <person name="Dougan E. K."/>
            <person name="Thang M."/>
            <person name="Chan C."/>
        </authorList>
    </citation>
    <scope>NUCLEOTIDE SEQUENCE [LARGE SCALE GENOMIC DNA]</scope>
</reference>
<gene>
    <name evidence="3" type="ORF">CCMP2556_LOCUS1058</name>
</gene>
<keyword evidence="4" id="KW-1185">Reference proteome</keyword>
<evidence type="ECO:0000256" key="2">
    <source>
        <dbReference type="SAM" id="MobiDB-lite"/>
    </source>
</evidence>
<accession>A0ABP0HF00</accession>
<evidence type="ECO:0000313" key="3">
    <source>
        <dbReference type="EMBL" id="CAK8987924.1"/>
    </source>
</evidence>
<dbReference type="Proteomes" id="UP001642484">
    <property type="component" value="Unassembled WGS sequence"/>
</dbReference>
<protein>
    <submittedName>
        <fullName evidence="3">Uncharacterized protein</fullName>
    </submittedName>
</protein>
<evidence type="ECO:0000313" key="4">
    <source>
        <dbReference type="Proteomes" id="UP001642484"/>
    </source>
</evidence>
<dbReference type="EMBL" id="CAXAMN010000336">
    <property type="protein sequence ID" value="CAK8987924.1"/>
    <property type="molecule type" value="Genomic_DNA"/>
</dbReference>
<proteinExistence type="predicted"/>
<name>A0ABP0HF00_9DINO</name>
<feature type="region of interest" description="Disordered" evidence="2">
    <location>
        <begin position="1035"/>
        <end position="1066"/>
    </location>
</feature>
<evidence type="ECO:0000256" key="1">
    <source>
        <dbReference type="SAM" id="Coils"/>
    </source>
</evidence>
<sequence>MELCSRILLPEWAKALADGDKMFEVQRYRSTYRNQMKFAKEDSVIVVGGQGSSRISAFAVVQLCVRRVSYCQARALADLLPPHLDQAFKEYIQQGYCFDVLLFKKVVDVRPQNITWRNLEAELGKRVCRNNGFPKIPLTWDNEISVQKILTDPACVVHCHVWPQWEAVANKQCLALMIASLPLPTKMPDVLDEVATMYAGLSGADYKDAETWTGLKIQAAELSVQKDSLGKSLIHQWRWDSTSLWSGRSAEARNIVGIAHSILANGFRQEESICSRDAVWGLESLRFGDGMKRGLASKLVWVLMRKAISDGMLKEDPEAVKVFSSLVGLPTLYEQGVDLVKQAVRQNVRGTYIQPLSCLQWANLAILEKYPSLSSIGQDNAQLFSWDDPCARREVGKGLCAKLDELLSGFHAQVDSEGLVVEAPKKKQRRGRRAQTQGGSQIPVEETSEIKIGTQKQQAIKNLLMGCTPESFRMMCCHLSNFVGGGEKRSALTPEVLAWRHLWPMSPVPDGQAPSEAEEVARRSAPLHFGVELSTADHEGLLGKLISVFESDAEKTGGNAKVTLDALWRYRLVIQHWNRTVHGCAKNDLDSDTYTMVSDAMLLGDALDSQFCQALKSFPLEFGLTMLPDVKSLQSTDADAEEVETAIEKAEKQEWQAKLAGLEAKLEVDQRLLRQVNDGYSVLNDCLDWITTQKKLSMAKKARDVVQEHQDYFLPILELDDFSNLPGALETLLSSLPAVNSGQMSDRQKAETKKLIVFHVDFNVSTQFQWDFFARGRLMCWGTEKDHDNHFWQASELVRTGKVPEASTTAEILCITQSADDTDKFDTMRINPATRSAQKGAEVWRNVYQSLLTSSKALSPHARPLLAAGDEAMVVDLHVHAGDHALGSVLLSSSLSTPNVAYRHILVKLKEKRSIAAVEWTQKRLGTFLCTKWLKQEVKLFSKSGDTVPPLMTETTDKSYLKTIPGAWEAYQGTRSWETKLRACSISGTHVTIMPSLIAEFSHAPPSVKEVLDQIQKKHNEHFASILQGKIAQSAVGQTTEDPRPASSADPDPSPASGVELAGPENETALRQNEKIICDVKCFDNRALTVLVAESGHAWLLLSNKEQPTIVKRGTKIAGVGSGKMSTLEDGKPGVVVQFPDQGKTLVEAVVSGQSDEDNEARVKKGSLYMVAKEMLKLFPSEKLLLTGHDITIRPVQEGQTHGFDISKQTQSWGFTLKDKEVTSWAPGSAARTLVEKKVKLHPAAGWLWRFSFDKVHAKFTAKKPFLVLVSDVKLSPGKPVKLTSDP</sequence>
<feature type="compositionally biased region" description="Low complexity" evidence="2">
    <location>
        <begin position="1045"/>
        <end position="1057"/>
    </location>
</feature>
<organism evidence="3 4">
    <name type="scientific">Durusdinium trenchii</name>
    <dbReference type="NCBI Taxonomy" id="1381693"/>
    <lineage>
        <taxon>Eukaryota</taxon>
        <taxon>Sar</taxon>
        <taxon>Alveolata</taxon>
        <taxon>Dinophyceae</taxon>
        <taxon>Suessiales</taxon>
        <taxon>Symbiodiniaceae</taxon>
        <taxon>Durusdinium</taxon>
    </lineage>
</organism>
<keyword evidence="1" id="KW-0175">Coiled coil</keyword>
<feature type="coiled-coil region" evidence="1">
    <location>
        <begin position="633"/>
        <end position="672"/>
    </location>
</feature>
<comment type="caution">
    <text evidence="3">The sequence shown here is derived from an EMBL/GenBank/DDBJ whole genome shotgun (WGS) entry which is preliminary data.</text>
</comment>